<feature type="region of interest" description="Disordered" evidence="5">
    <location>
        <begin position="1"/>
        <end position="20"/>
    </location>
</feature>
<feature type="transmembrane region" description="Helical" evidence="6">
    <location>
        <begin position="312"/>
        <end position="330"/>
    </location>
</feature>
<keyword evidence="2 6" id="KW-0812">Transmembrane</keyword>
<dbReference type="GO" id="GO:0055085">
    <property type="term" value="P:transmembrane transport"/>
    <property type="evidence" value="ECO:0007669"/>
    <property type="project" value="InterPro"/>
</dbReference>
<dbReference type="SUPFAM" id="SSF52091">
    <property type="entry name" value="SpoIIaa-like"/>
    <property type="match status" value="1"/>
</dbReference>
<comment type="subcellular location">
    <subcellularLocation>
        <location evidence="1">Membrane</location>
        <topology evidence="1">Multi-pass membrane protein</topology>
    </subcellularLocation>
</comment>
<feature type="transmembrane region" description="Helical" evidence="6">
    <location>
        <begin position="154"/>
        <end position="170"/>
    </location>
</feature>
<evidence type="ECO:0000259" key="7">
    <source>
        <dbReference type="PROSITE" id="PS50801"/>
    </source>
</evidence>
<dbReference type="Gene3D" id="3.30.750.24">
    <property type="entry name" value="STAS domain"/>
    <property type="match status" value="1"/>
</dbReference>
<evidence type="ECO:0000256" key="4">
    <source>
        <dbReference type="ARBA" id="ARBA00023136"/>
    </source>
</evidence>
<keyword evidence="4 6" id="KW-0472">Membrane</keyword>
<feature type="transmembrane region" description="Helical" evidence="6">
    <location>
        <begin position="197"/>
        <end position="226"/>
    </location>
</feature>
<gene>
    <name evidence="8" type="ORF">NP493_619g05049</name>
</gene>
<protein>
    <recommendedName>
        <fullName evidence="7">STAS domain-containing protein</fullName>
    </recommendedName>
</protein>
<comment type="caution">
    <text evidence="8">The sequence shown here is derived from an EMBL/GenBank/DDBJ whole genome shotgun (WGS) entry which is preliminary data.</text>
</comment>
<feature type="domain" description="STAS" evidence="7">
    <location>
        <begin position="548"/>
        <end position="708"/>
    </location>
</feature>
<name>A0AAD9KSZ4_RIDPI</name>
<dbReference type="InterPro" id="IPR011547">
    <property type="entry name" value="SLC26A/SulP_dom"/>
</dbReference>
<keyword evidence="9" id="KW-1185">Reference proteome</keyword>
<dbReference type="Proteomes" id="UP001209878">
    <property type="component" value="Unassembled WGS sequence"/>
</dbReference>
<dbReference type="GO" id="GO:0016020">
    <property type="term" value="C:membrane"/>
    <property type="evidence" value="ECO:0007669"/>
    <property type="project" value="UniProtKB-SubCell"/>
</dbReference>
<keyword evidence="3 6" id="KW-1133">Transmembrane helix</keyword>
<feature type="transmembrane region" description="Helical" evidence="6">
    <location>
        <begin position="492"/>
        <end position="524"/>
    </location>
</feature>
<evidence type="ECO:0000256" key="2">
    <source>
        <dbReference type="ARBA" id="ARBA00022692"/>
    </source>
</evidence>
<evidence type="ECO:0000313" key="8">
    <source>
        <dbReference type="EMBL" id="KAK2177093.1"/>
    </source>
</evidence>
<feature type="compositionally biased region" description="Polar residues" evidence="5">
    <location>
        <begin position="752"/>
        <end position="765"/>
    </location>
</feature>
<feature type="transmembrane region" description="Helical" evidence="6">
    <location>
        <begin position="462"/>
        <end position="480"/>
    </location>
</feature>
<dbReference type="Pfam" id="PF01740">
    <property type="entry name" value="STAS"/>
    <property type="match status" value="1"/>
</dbReference>
<proteinExistence type="predicted"/>
<sequence>MASSGTDAADMSPLPGQGRQHTVRSRASSLYIGHVQTHRPVYSQQKFDAGHGLVGAQELTVTEYLQRQLYGCTCSLKCVRETIVGFLPFLAILSNYNLRHDLVKDIIAGLTVGVMHIPQGMAYGLLCGLPPIYGLYVSFLPPLIYFFFGTSRHLSLGTFAVVSLMIGTVVDREPCDEYIRSDSNHTALFETELQCRLGIATAVTFLAAIMQIGMGLLHMGFVTIYLSEPLTRGLTTGAAVHVLTSQIKFILGIKSQSYTGPLKLIYTYVALFKVITHTNWATVILAVVAMIILIVTKELINPKVKAKIHAPVPIELIIVILATLVSYGLGKMGNTFDIATVGEIPTGIPGPAVPPMWMLPNLISDAVSVAIVTFAINVSLAKLFSKKHGYSMDSNQELIAYGMSNVVGSFFSCFMAAASLSRSLVQDGVGGQTQVTSIVSSGLLLIVLFAIGPLFETLPKCALAAIIIVNLKGMFVQIGDLKKLWYISKYDFAVWLVIFLSVVLLDVDMGLLVGFIFCLLTVVFRTQKPYTCLLGRVPHTDMYNDVSVYEATKEVSGIKIFRFEAPLYFANADHFAEKLFKKTGLNAMTLKAQNEAREKRNGLTMTLDEEGGVVSMDSSRGDGQNGRLADAHADIHNIIIDCSTMGYIDWTGMNMFSQVIVNYKQAGIKVYIAGCKWNIRRMLQKAGFFDKVDPGCMYVSVHDAVVAVVSGEGPHLPKDVSASIQHLPLEPDIRWTDDVFADHSPGAMENTCGHSNTQEDVTSVEQDADTRL</sequence>
<feature type="region of interest" description="Disordered" evidence="5">
    <location>
        <begin position="746"/>
        <end position="772"/>
    </location>
</feature>
<evidence type="ECO:0000256" key="5">
    <source>
        <dbReference type="SAM" id="MobiDB-lite"/>
    </source>
</evidence>
<dbReference type="CDD" id="cd07042">
    <property type="entry name" value="STAS_SulP_like_sulfate_transporter"/>
    <property type="match status" value="1"/>
</dbReference>
<evidence type="ECO:0000256" key="3">
    <source>
        <dbReference type="ARBA" id="ARBA00022989"/>
    </source>
</evidence>
<evidence type="ECO:0000256" key="6">
    <source>
        <dbReference type="SAM" id="Phobius"/>
    </source>
</evidence>
<dbReference type="AlphaFoldDB" id="A0AAD9KSZ4"/>
<feature type="transmembrane region" description="Helical" evidence="6">
    <location>
        <begin position="280"/>
        <end position="300"/>
    </location>
</feature>
<reference evidence="8" key="1">
    <citation type="journal article" date="2023" name="Mol. Biol. Evol.">
        <title>Third-Generation Sequencing Reveals the Adaptive Role of the Epigenome in Three Deep-Sea Polychaetes.</title>
        <authorList>
            <person name="Perez M."/>
            <person name="Aroh O."/>
            <person name="Sun Y."/>
            <person name="Lan Y."/>
            <person name="Juniper S.K."/>
            <person name="Young C.R."/>
            <person name="Angers B."/>
            <person name="Qian P.Y."/>
        </authorList>
    </citation>
    <scope>NUCLEOTIDE SEQUENCE</scope>
    <source>
        <strain evidence="8">R07B-5</strain>
    </source>
</reference>
<feature type="transmembrane region" description="Helical" evidence="6">
    <location>
        <begin position="123"/>
        <end position="148"/>
    </location>
</feature>
<organism evidence="8 9">
    <name type="scientific">Ridgeia piscesae</name>
    <name type="common">Tubeworm</name>
    <dbReference type="NCBI Taxonomy" id="27915"/>
    <lineage>
        <taxon>Eukaryota</taxon>
        <taxon>Metazoa</taxon>
        <taxon>Spiralia</taxon>
        <taxon>Lophotrochozoa</taxon>
        <taxon>Annelida</taxon>
        <taxon>Polychaeta</taxon>
        <taxon>Sedentaria</taxon>
        <taxon>Canalipalpata</taxon>
        <taxon>Sabellida</taxon>
        <taxon>Siboglinidae</taxon>
        <taxon>Ridgeia</taxon>
    </lineage>
</organism>
<dbReference type="NCBIfam" id="TIGR00815">
    <property type="entry name" value="sulP"/>
    <property type="match status" value="1"/>
</dbReference>
<dbReference type="InterPro" id="IPR001902">
    <property type="entry name" value="SLC26A/SulP_fam"/>
</dbReference>
<dbReference type="EMBL" id="JAODUO010000619">
    <property type="protein sequence ID" value="KAK2177093.1"/>
    <property type="molecule type" value="Genomic_DNA"/>
</dbReference>
<dbReference type="PANTHER" id="PTHR11814">
    <property type="entry name" value="SULFATE TRANSPORTER"/>
    <property type="match status" value="1"/>
</dbReference>
<feature type="transmembrane region" description="Helical" evidence="6">
    <location>
        <begin position="357"/>
        <end position="378"/>
    </location>
</feature>
<accession>A0AAD9KSZ4</accession>
<feature type="transmembrane region" description="Helical" evidence="6">
    <location>
        <begin position="398"/>
        <end position="418"/>
    </location>
</feature>
<evidence type="ECO:0000256" key="1">
    <source>
        <dbReference type="ARBA" id="ARBA00004141"/>
    </source>
</evidence>
<feature type="transmembrane region" description="Helical" evidence="6">
    <location>
        <begin position="438"/>
        <end position="455"/>
    </location>
</feature>
<dbReference type="Pfam" id="PF00916">
    <property type="entry name" value="Sulfate_transp"/>
    <property type="match status" value="1"/>
</dbReference>
<dbReference type="PROSITE" id="PS50801">
    <property type="entry name" value="STAS"/>
    <property type="match status" value="1"/>
</dbReference>
<evidence type="ECO:0000313" key="9">
    <source>
        <dbReference type="Proteomes" id="UP001209878"/>
    </source>
</evidence>
<dbReference type="InterPro" id="IPR036513">
    <property type="entry name" value="STAS_dom_sf"/>
</dbReference>
<dbReference type="InterPro" id="IPR002645">
    <property type="entry name" value="STAS_dom"/>
</dbReference>